<dbReference type="SUPFAM" id="SSF56762">
    <property type="entry name" value="HydB/Nqo4-like"/>
    <property type="match status" value="1"/>
</dbReference>
<dbReference type="PANTHER" id="PTHR42958">
    <property type="entry name" value="HYDROGENASE-2 LARGE CHAIN"/>
    <property type="match status" value="1"/>
</dbReference>
<feature type="region of interest" description="Disordered" evidence="1">
    <location>
        <begin position="98"/>
        <end position="146"/>
    </location>
</feature>
<gene>
    <name evidence="2" type="ORF">C6T65_13480</name>
</gene>
<protein>
    <submittedName>
        <fullName evidence="2">Hydrogenase maturation factor HoxV/HupK</fullName>
    </submittedName>
</protein>
<dbReference type="InterPro" id="IPR029014">
    <property type="entry name" value="NiFe-Hase_large"/>
</dbReference>
<evidence type="ECO:0000313" key="2">
    <source>
        <dbReference type="EMBL" id="PRH41898.1"/>
    </source>
</evidence>
<accession>A0AA44Y096</accession>
<dbReference type="InterPro" id="IPR050867">
    <property type="entry name" value="NiFe/NiFeSe_hydrgnase_LSU"/>
</dbReference>
<reference evidence="2 3" key="1">
    <citation type="submission" date="2018-03" db="EMBL/GenBank/DDBJ databases">
        <authorList>
            <person name="Nguyen K."/>
            <person name="Fouts D."/>
            <person name="Sutton G."/>
        </authorList>
    </citation>
    <scope>NUCLEOTIDE SEQUENCE [LARGE SCALE GENOMIC DNA]</scope>
    <source>
        <strain evidence="2 3">AU3578</strain>
    </source>
</reference>
<proteinExistence type="predicted"/>
<sequence length="437" mass="45318">MTGGASTSEDTSGFAALAGRYVVRPGRSPSIDGGRPPLAGLLLAGQPAALAAPRLSAVFSLCGRAHALCAELAVTAARAYANAGGAAGDCGGEGDGDRNGAGDDDGAGCGNGEGDGKGNVDRNGAGDDHDAGRGEGERDGEDARSATLARETIAEHLRRIWLDWPARLVGGVPCALPDVRAAGTREWIERHVLGEPADGWLARWDQDPRACLAAWTARATSFPASLLLHCRTVADALRMPPRALRIDGADRARLRRIGAAIAGDPRFAQRPEQDGAPAETGVWTRCGDPHAAAYDSAWLRLGARVAELARLAAGGPAAFALRSGALALAPGEALAWCETARGVLIHWVRLVPGDAARVADYRVVSPTEWNFHPDGTLAHALARVDVRPDGGGDAALAARVGALMGAFDPCIAYALETVAPVRRDDDHTNGNRSTCMK</sequence>
<dbReference type="Gene3D" id="1.10.645.10">
    <property type="entry name" value="Cytochrome-c3 Hydrogenase, chain B"/>
    <property type="match status" value="1"/>
</dbReference>
<organism evidence="2 3">
    <name type="scientific">Burkholderia vietnamiensis</name>
    <dbReference type="NCBI Taxonomy" id="60552"/>
    <lineage>
        <taxon>Bacteria</taxon>
        <taxon>Pseudomonadati</taxon>
        <taxon>Pseudomonadota</taxon>
        <taxon>Betaproteobacteria</taxon>
        <taxon>Burkholderiales</taxon>
        <taxon>Burkholderiaceae</taxon>
        <taxon>Burkholderia</taxon>
        <taxon>Burkholderia cepacia complex</taxon>
    </lineage>
</organism>
<dbReference type="AlphaFoldDB" id="A0AA44Y096"/>
<comment type="caution">
    <text evidence="2">The sequence shown here is derived from an EMBL/GenBank/DDBJ whole genome shotgun (WGS) entry which is preliminary data.</text>
</comment>
<dbReference type="EMBL" id="PVHK01000094">
    <property type="protein sequence ID" value="PRH41898.1"/>
    <property type="molecule type" value="Genomic_DNA"/>
</dbReference>
<name>A0AA44Y096_BURVI</name>
<feature type="compositionally biased region" description="Basic and acidic residues" evidence="1">
    <location>
        <begin position="114"/>
        <end position="144"/>
    </location>
</feature>
<dbReference type="PANTHER" id="PTHR42958:SF4">
    <property type="entry name" value="HYDROGENASE EXPRESSION_FORMATION PROTEIN HUPK"/>
    <property type="match status" value="1"/>
</dbReference>
<evidence type="ECO:0000313" key="3">
    <source>
        <dbReference type="Proteomes" id="UP000237632"/>
    </source>
</evidence>
<dbReference type="RefSeq" id="WP_105856620.1">
    <property type="nucleotide sequence ID" value="NZ_PVHK01000094.1"/>
</dbReference>
<dbReference type="Proteomes" id="UP000237632">
    <property type="component" value="Unassembled WGS sequence"/>
</dbReference>
<evidence type="ECO:0000256" key="1">
    <source>
        <dbReference type="SAM" id="MobiDB-lite"/>
    </source>
</evidence>